<dbReference type="Proteomes" id="UP001362999">
    <property type="component" value="Unassembled WGS sequence"/>
</dbReference>
<feature type="domain" description="DUF6699" evidence="1">
    <location>
        <begin position="55"/>
        <end position="186"/>
    </location>
</feature>
<dbReference type="InterPro" id="IPR046522">
    <property type="entry name" value="DUF6699"/>
</dbReference>
<keyword evidence="3" id="KW-1185">Reference proteome</keyword>
<accession>A0AAV9ZCT5</accession>
<comment type="caution">
    <text evidence="2">The sequence shown here is derived from an EMBL/GenBank/DDBJ whole genome shotgun (WGS) entry which is preliminary data.</text>
</comment>
<dbReference type="Pfam" id="PF20415">
    <property type="entry name" value="DUF6699"/>
    <property type="match status" value="1"/>
</dbReference>
<gene>
    <name evidence="2" type="ORF">R3P38DRAFT_2581155</name>
</gene>
<dbReference type="EMBL" id="JAWWNJ010000165">
    <property type="protein sequence ID" value="KAK6977810.1"/>
    <property type="molecule type" value="Genomic_DNA"/>
</dbReference>
<proteinExistence type="predicted"/>
<protein>
    <recommendedName>
        <fullName evidence="1">DUF6699 domain-containing protein</fullName>
    </recommendedName>
</protein>
<sequence length="200" mass="23038">MPPRHVRFASPLVSHPFDRQLPHPIPGPTPYRMSAARTPRAQAHLLLAPTRRPLIRYDISLPPSSITSFYNGLPRSLFGGPATNPPQPRLTLTNACIPWTFMISASNGHYVNVNDVFVGLYAALRTNVTLPEYNSLQRARHRHKICKSYRKRYRCLWGQDYVREKSEGIKRIDFMMGHTVFFGLRQIQGHPDIWHVDTVW</sequence>
<evidence type="ECO:0000313" key="3">
    <source>
        <dbReference type="Proteomes" id="UP001362999"/>
    </source>
</evidence>
<name>A0AAV9ZCT5_9AGAR</name>
<organism evidence="2 3">
    <name type="scientific">Favolaschia claudopus</name>
    <dbReference type="NCBI Taxonomy" id="2862362"/>
    <lineage>
        <taxon>Eukaryota</taxon>
        <taxon>Fungi</taxon>
        <taxon>Dikarya</taxon>
        <taxon>Basidiomycota</taxon>
        <taxon>Agaricomycotina</taxon>
        <taxon>Agaricomycetes</taxon>
        <taxon>Agaricomycetidae</taxon>
        <taxon>Agaricales</taxon>
        <taxon>Marasmiineae</taxon>
        <taxon>Mycenaceae</taxon>
        <taxon>Favolaschia</taxon>
    </lineage>
</organism>
<evidence type="ECO:0000259" key="1">
    <source>
        <dbReference type="Pfam" id="PF20415"/>
    </source>
</evidence>
<evidence type="ECO:0000313" key="2">
    <source>
        <dbReference type="EMBL" id="KAK6977810.1"/>
    </source>
</evidence>
<dbReference type="AlphaFoldDB" id="A0AAV9ZCT5"/>
<reference evidence="2 3" key="1">
    <citation type="journal article" date="2024" name="J Genomics">
        <title>Draft genome sequencing and assembly of Favolaschia claudopus CIRM-BRFM 2984 isolated from oak limbs.</title>
        <authorList>
            <person name="Navarro D."/>
            <person name="Drula E."/>
            <person name="Chaduli D."/>
            <person name="Cazenave R."/>
            <person name="Ahrendt S."/>
            <person name="Wang J."/>
            <person name="Lipzen A."/>
            <person name="Daum C."/>
            <person name="Barry K."/>
            <person name="Grigoriev I.V."/>
            <person name="Favel A."/>
            <person name="Rosso M.N."/>
            <person name="Martin F."/>
        </authorList>
    </citation>
    <scope>NUCLEOTIDE SEQUENCE [LARGE SCALE GENOMIC DNA]</scope>
    <source>
        <strain evidence="2 3">CIRM-BRFM 2984</strain>
    </source>
</reference>